<dbReference type="SUPFAM" id="SSF55811">
    <property type="entry name" value="Nudix"/>
    <property type="match status" value="1"/>
</dbReference>
<dbReference type="InterPro" id="IPR015797">
    <property type="entry name" value="NUDIX_hydrolase-like_dom_sf"/>
</dbReference>
<dbReference type="CDD" id="cd18870">
    <property type="entry name" value="NUDIX_AcylCoAdiphos_Nudt19"/>
    <property type="match status" value="1"/>
</dbReference>
<evidence type="ECO:0000313" key="9">
    <source>
        <dbReference type="Proteomes" id="UP001652620"/>
    </source>
</evidence>
<keyword evidence="6" id="KW-0460">Magnesium</keyword>
<proteinExistence type="inferred from homology"/>
<dbReference type="PROSITE" id="PS51462">
    <property type="entry name" value="NUDIX"/>
    <property type="match status" value="1"/>
</dbReference>
<comment type="cofactor">
    <cofactor evidence="2">
        <name>Mg(2+)</name>
        <dbReference type="ChEBI" id="CHEBI:18420"/>
    </cofactor>
</comment>
<dbReference type="InterPro" id="IPR000086">
    <property type="entry name" value="NUDIX_hydrolase_dom"/>
</dbReference>
<dbReference type="GeneID" id="105223892"/>
<dbReference type="RefSeq" id="XP_049301816.1">
    <property type="nucleotide sequence ID" value="XM_049445859.1"/>
</dbReference>
<evidence type="ECO:0000256" key="2">
    <source>
        <dbReference type="ARBA" id="ARBA00001946"/>
    </source>
</evidence>
<keyword evidence="4" id="KW-0479">Metal-binding</keyword>
<reference evidence="9" key="1">
    <citation type="submission" date="2025-05" db="UniProtKB">
        <authorList>
            <consortium name="RefSeq"/>
        </authorList>
    </citation>
    <scope>NUCLEOTIDE SEQUENCE [LARGE SCALE GENOMIC DNA]</scope>
</reference>
<reference evidence="10" key="2">
    <citation type="submission" date="2025-08" db="UniProtKB">
        <authorList>
            <consortium name="RefSeq"/>
        </authorList>
    </citation>
    <scope>IDENTIFICATION</scope>
    <source>
        <tissue evidence="10">Adult</tissue>
    </source>
</reference>
<dbReference type="PANTHER" id="PTHR12318">
    <property type="entry name" value="TESTOSTERONE-REGULATED PROTEIN RP2"/>
    <property type="match status" value="1"/>
</dbReference>
<name>A0ABM3IXV5_BACDO</name>
<gene>
    <name evidence="10" type="primary">LOC105223892</name>
</gene>
<keyword evidence="7" id="KW-0464">Manganese</keyword>
<evidence type="ECO:0000256" key="7">
    <source>
        <dbReference type="ARBA" id="ARBA00023211"/>
    </source>
</evidence>
<feature type="domain" description="Nudix hydrolase" evidence="8">
    <location>
        <begin position="9"/>
        <end position="247"/>
    </location>
</feature>
<dbReference type="Proteomes" id="UP001652620">
    <property type="component" value="Chromosome 1"/>
</dbReference>
<comment type="cofactor">
    <cofactor evidence="1">
        <name>Mn(2+)</name>
        <dbReference type="ChEBI" id="CHEBI:29035"/>
    </cofactor>
</comment>
<evidence type="ECO:0000259" key="8">
    <source>
        <dbReference type="PROSITE" id="PS51462"/>
    </source>
</evidence>
<dbReference type="InterPro" id="IPR039121">
    <property type="entry name" value="NUDT19"/>
</dbReference>
<accession>A0ABM3IXV5</accession>
<comment type="similarity">
    <text evidence="3">Belongs to the Nudix hydrolase family.</text>
</comment>
<evidence type="ECO:0000256" key="5">
    <source>
        <dbReference type="ARBA" id="ARBA00022801"/>
    </source>
</evidence>
<evidence type="ECO:0000256" key="6">
    <source>
        <dbReference type="ARBA" id="ARBA00022842"/>
    </source>
</evidence>
<evidence type="ECO:0000313" key="10">
    <source>
        <dbReference type="RefSeq" id="XP_049301816.1"/>
    </source>
</evidence>
<protein>
    <submittedName>
        <fullName evidence="10">Acyl-coenzyme A diphosphatase NUDT19 isoform X2</fullName>
    </submittedName>
</protein>
<sequence>MEYKCDKFSYRPSATVIIATKKKVDANANFEILLFERSTNTAFAPGHCVFPGGTFEEPSDECQEWMDYFKEYGVSSNQLDRLIVKEPNTKRTNPLLSTGKIFSREISLRITACRETFEEVGILFFRNHKTLKKLSSTPTFGEDFEDVNFDRVGWQFAVHKDAKQFLNLCRSLHVVPDLWSLYEWSLWRSPFTAEKRYDTVFYFVSSTKKPTLLLEHSEVKRAMWKTASEYLDLHKNQKIWLPPPQIYELSRLSKYSQLQNLTNHASYRSRQGKELLAPFYYKSSDAMIGVLPGDDLYPSEQNSPLRTLNYSSNQLKCMANNLHRIVSFDMHETVIQKNISSSNSQLDISDKYLNSSRAQNMRYISYLPDGISQCDKISFFKSSKHALHQLPCAFAMDNMIRDSRIGSHFSFKRVP</sequence>
<keyword evidence="5" id="KW-0378">Hydrolase</keyword>
<dbReference type="PANTHER" id="PTHR12318:SF0">
    <property type="entry name" value="ACYL-COENZYME A DIPHOSPHATASE NUDT19"/>
    <property type="match status" value="1"/>
</dbReference>
<evidence type="ECO:0000256" key="4">
    <source>
        <dbReference type="ARBA" id="ARBA00022723"/>
    </source>
</evidence>
<keyword evidence="9" id="KW-1185">Reference proteome</keyword>
<evidence type="ECO:0000256" key="1">
    <source>
        <dbReference type="ARBA" id="ARBA00001936"/>
    </source>
</evidence>
<dbReference type="Gene3D" id="3.90.79.10">
    <property type="entry name" value="Nucleoside Triphosphate Pyrophosphohydrolase"/>
    <property type="match status" value="1"/>
</dbReference>
<evidence type="ECO:0000256" key="3">
    <source>
        <dbReference type="ARBA" id="ARBA00005582"/>
    </source>
</evidence>
<organism evidence="9 10">
    <name type="scientific">Bactrocera dorsalis</name>
    <name type="common">Oriental fruit fly</name>
    <name type="synonym">Dacus dorsalis</name>
    <dbReference type="NCBI Taxonomy" id="27457"/>
    <lineage>
        <taxon>Eukaryota</taxon>
        <taxon>Metazoa</taxon>
        <taxon>Ecdysozoa</taxon>
        <taxon>Arthropoda</taxon>
        <taxon>Hexapoda</taxon>
        <taxon>Insecta</taxon>
        <taxon>Pterygota</taxon>
        <taxon>Neoptera</taxon>
        <taxon>Endopterygota</taxon>
        <taxon>Diptera</taxon>
        <taxon>Brachycera</taxon>
        <taxon>Muscomorpha</taxon>
        <taxon>Tephritoidea</taxon>
        <taxon>Tephritidae</taxon>
        <taxon>Bactrocera</taxon>
        <taxon>Bactrocera</taxon>
    </lineage>
</organism>